<dbReference type="SUPFAM" id="SSF51735">
    <property type="entry name" value="NAD(P)-binding Rossmann-fold domains"/>
    <property type="match status" value="1"/>
</dbReference>
<dbReference type="EMBL" id="JAPCWZ010000007">
    <property type="protein sequence ID" value="KAK8856369.1"/>
    <property type="molecule type" value="Genomic_DNA"/>
</dbReference>
<dbReference type="PRINTS" id="PR00081">
    <property type="entry name" value="GDHRDH"/>
</dbReference>
<keyword evidence="2" id="KW-0560">Oxidoreductase</keyword>
<evidence type="ECO:0000313" key="4">
    <source>
        <dbReference type="EMBL" id="KAK8856369.1"/>
    </source>
</evidence>
<evidence type="ECO:0000256" key="1">
    <source>
        <dbReference type="ARBA" id="ARBA00006484"/>
    </source>
</evidence>
<organism evidence="4 5">
    <name type="scientific">Apiospora arundinis</name>
    <dbReference type="NCBI Taxonomy" id="335852"/>
    <lineage>
        <taxon>Eukaryota</taxon>
        <taxon>Fungi</taxon>
        <taxon>Dikarya</taxon>
        <taxon>Ascomycota</taxon>
        <taxon>Pezizomycotina</taxon>
        <taxon>Sordariomycetes</taxon>
        <taxon>Xylariomycetidae</taxon>
        <taxon>Amphisphaeriales</taxon>
        <taxon>Apiosporaceae</taxon>
        <taxon>Apiospora</taxon>
    </lineage>
</organism>
<dbReference type="PRINTS" id="PR00080">
    <property type="entry name" value="SDRFAMILY"/>
</dbReference>
<dbReference type="InterPro" id="IPR036291">
    <property type="entry name" value="NAD(P)-bd_dom_sf"/>
</dbReference>
<proteinExistence type="inferred from homology"/>
<name>A0ABR2I1X5_9PEZI</name>
<keyword evidence="5" id="KW-1185">Reference proteome</keyword>
<evidence type="ECO:0000256" key="3">
    <source>
        <dbReference type="RuleBase" id="RU000363"/>
    </source>
</evidence>
<dbReference type="Pfam" id="PF00106">
    <property type="entry name" value="adh_short"/>
    <property type="match status" value="1"/>
</dbReference>
<comment type="similarity">
    <text evidence="1 3">Belongs to the short-chain dehydrogenases/reductases (SDR) family.</text>
</comment>
<accession>A0ABR2I1X5</accession>
<dbReference type="PANTHER" id="PTHR24320:SF283">
    <property type="entry name" value="RETINOL DEHYDROGENASE 11"/>
    <property type="match status" value="1"/>
</dbReference>
<sequence length="324" mass="34545">MSPFGFETPCEEVAKAFGDRVGGRTFLVTGSSEKGLGATAAVALSREGPAHLILVSRNKAKVDPVIEEIAQAGPDVKVTFVPCELSDFTSVRQAAATILDDAAIPQIDVLLNNAGVMAIKDYTKDRQGYELTLSSNHLGHFLLTNLLMSKILAAGAGARIVNVTSSGHRIGPFRFADPNFSRDGAAYDGWSAYGQSKTANILFSVELARRLGARGITSLAVHPGGIMETNLTNHLTAEDFAVIVETARRNNGAETFAIDHPMKTTAQGTAPLVAACLDPAFDEHNGSFIQDCQVGQALEYATDPEKAKKLWTLSEQLVGQPFDI</sequence>
<reference evidence="4 5" key="1">
    <citation type="journal article" date="2024" name="IMA Fungus">
        <title>Apiospora arundinis, a panoply of carbohydrate-active enzymes and secondary metabolites.</title>
        <authorList>
            <person name="Sorensen T."/>
            <person name="Petersen C."/>
            <person name="Muurmann A.T."/>
            <person name="Christiansen J.V."/>
            <person name="Brundto M.L."/>
            <person name="Overgaard C.K."/>
            <person name="Boysen A.T."/>
            <person name="Wollenberg R.D."/>
            <person name="Larsen T.O."/>
            <person name="Sorensen J.L."/>
            <person name="Nielsen K.L."/>
            <person name="Sondergaard T.E."/>
        </authorList>
    </citation>
    <scope>NUCLEOTIDE SEQUENCE [LARGE SCALE GENOMIC DNA]</scope>
    <source>
        <strain evidence="4 5">AAU 773</strain>
    </source>
</reference>
<comment type="caution">
    <text evidence="4">The sequence shown here is derived from an EMBL/GenBank/DDBJ whole genome shotgun (WGS) entry which is preliminary data.</text>
</comment>
<dbReference type="Gene3D" id="3.40.50.720">
    <property type="entry name" value="NAD(P)-binding Rossmann-like Domain"/>
    <property type="match status" value="1"/>
</dbReference>
<evidence type="ECO:0000256" key="2">
    <source>
        <dbReference type="ARBA" id="ARBA00023002"/>
    </source>
</evidence>
<dbReference type="Proteomes" id="UP001390339">
    <property type="component" value="Unassembled WGS sequence"/>
</dbReference>
<evidence type="ECO:0000313" key="5">
    <source>
        <dbReference type="Proteomes" id="UP001390339"/>
    </source>
</evidence>
<dbReference type="InterPro" id="IPR002347">
    <property type="entry name" value="SDR_fam"/>
</dbReference>
<protein>
    <submittedName>
        <fullName evidence="4">Short-chain dehydrogenase</fullName>
    </submittedName>
</protein>
<gene>
    <name evidence="4" type="ORF">PGQ11_012281</name>
</gene>
<dbReference type="PANTHER" id="PTHR24320">
    <property type="entry name" value="RETINOL DEHYDROGENASE"/>
    <property type="match status" value="1"/>
</dbReference>